<dbReference type="Proteomes" id="UP000191554">
    <property type="component" value="Unassembled WGS sequence"/>
</dbReference>
<evidence type="ECO:0000313" key="2">
    <source>
        <dbReference type="Proteomes" id="UP000191554"/>
    </source>
</evidence>
<dbReference type="AlphaFoldDB" id="A0A1V4SI69"/>
<reference evidence="1 2" key="1">
    <citation type="submission" date="2017-03" db="EMBL/GenBank/DDBJ databases">
        <title>Genome sequence of Clostridium hungatei DSM 14427.</title>
        <authorList>
            <person name="Poehlein A."/>
            <person name="Daniel R."/>
        </authorList>
    </citation>
    <scope>NUCLEOTIDE SEQUENCE [LARGE SCALE GENOMIC DNA]</scope>
    <source>
        <strain evidence="1 2">DSM 14427</strain>
    </source>
</reference>
<accession>A0A1V4SI69</accession>
<protein>
    <submittedName>
        <fullName evidence="1">Uncharacterized protein</fullName>
    </submittedName>
</protein>
<gene>
    <name evidence="1" type="ORF">CLHUN_26510</name>
</gene>
<proteinExistence type="predicted"/>
<keyword evidence="2" id="KW-1185">Reference proteome</keyword>
<name>A0A1V4SI69_RUMHU</name>
<dbReference type="RefSeq" id="WP_080065104.1">
    <property type="nucleotide sequence ID" value="NZ_MZGX01000017.1"/>
</dbReference>
<sequence>MCEDMENYDKQLLECCIAMLSILLKQYKNKTIDITDFKSHTANKIRYISENINLETNFIKKKAIKNLVNECNSIHVKYHSGL</sequence>
<dbReference type="EMBL" id="MZGX01000017">
    <property type="protein sequence ID" value="OPX43504.1"/>
    <property type="molecule type" value="Genomic_DNA"/>
</dbReference>
<evidence type="ECO:0000313" key="1">
    <source>
        <dbReference type="EMBL" id="OPX43504.1"/>
    </source>
</evidence>
<comment type="caution">
    <text evidence="1">The sequence shown here is derived from an EMBL/GenBank/DDBJ whole genome shotgun (WGS) entry which is preliminary data.</text>
</comment>
<organism evidence="1 2">
    <name type="scientific">Ruminiclostridium hungatei</name>
    <name type="common">Clostridium hungatei</name>
    <dbReference type="NCBI Taxonomy" id="48256"/>
    <lineage>
        <taxon>Bacteria</taxon>
        <taxon>Bacillati</taxon>
        <taxon>Bacillota</taxon>
        <taxon>Clostridia</taxon>
        <taxon>Eubacteriales</taxon>
        <taxon>Oscillospiraceae</taxon>
        <taxon>Ruminiclostridium</taxon>
    </lineage>
</organism>